<dbReference type="OrthoDB" id="10280088at2759"/>
<gene>
    <name evidence="1" type="primary">sop2</name>
    <name evidence="1" type="ORF">SNEC2469_LOCUS16580</name>
</gene>
<evidence type="ECO:0000313" key="2">
    <source>
        <dbReference type="Proteomes" id="UP000601435"/>
    </source>
</evidence>
<dbReference type="Proteomes" id="UP000601435">
    <property type="component" value="Unassembled WGS sequence"/>
</dbReference>
<keyword evidence="2" id="KW-1185">Reference proteome</keyword>
<organism evidence="1 2">
    <name type="scientific">Symbiodinium necroappetens</name>
    <dbReference type="NCBI Taxonomy" id="1628268"/>
    <lineage>
        <taxon>Eukaryota</taxon>
        <taxon>Sar</taxon>
        <taxon>Alveolata</taxon>
        <taxon>Dinophyceae</taxon>
        <taxon>Suessiales</taxon>
        <taxon>Symbiodiniaceae</taxon>
        <taxon>Symbiodinium</taxon>
    </lineage>
</organism>
<reference evidence="1" key="1">
    <citation type="submission" date="2021-02" db="EMBL/GenBank/DDBJ databases">
        <authorList>
            <person name="Dougan E. K."/>
            <person name="Rhodes N."/>
            <person name="Thang M."/>
            <person name="Chan C."/>
        </authorList>
    </citation>
    <scope>NUCLEOTIDE SEQUENCE</scope>
</reference>
<protein>
    <submittedName>
        <fullName evidence="1">Sop2 protein</fullName>
    </submittedName>
</protein>
<proteinExistence type="predicted"/>
<sequence>MPTELTKLRAENTQLMSELQVFYKAMESKEPQDATKQRLEKFHSQLVLEAASLRNEVAGLKRKRWVIQAVLANGGESEDRVIKEELQKLRQKRSEEQPEHQPSPKG</sequence>
<dbReference type="EMBL" id="CAJNJA010027046">
    <property type="protein sequence ID" value="CAE7569372.1"/>
    <property type="molecule type" value="Genomic_DNA"/>
</dbReference>
<comment type="caution">
    <text evidence="1">The sequence shown here is derived from an EMBL/GenBank/DDBJ whole genome shotgun (WGS) entry which is preliminary data.</text>
</comment>
<accession>A0A812UHN5</accession>
<dbReference type="AlphaFoldDB" id="A0A812UHN5"/>
<name>A0A812UHN5_9DINO</name>
<evidence type="ECO:0000313" key="1">
    <source>
        <dbReference type="EMBL" id="CAE7569372.1"/>
    </source>
</evidence>